<feature type="transmembrane region" description="Helical" evidence="2">
    <location>
        <begin position="38"/>
        <end position="56"/>
    </location>
</feature>
<evidence type="ECO:0000313" key="3">
    <source>
        <dbReference type="EMBL" id="NEB66881.1"/>
    </source>
</evidence>
<keyword evidence="2" id="KW-0812">Transmembrane</keyword>
<evidence type="ECO:0000256" key="2">
    <source>
        <dbReference type="SAM" id="Phobius"/>
    </source>
</evidence>
<accession>A0A6N9V9T1</accession>
<feature type="compositionally biased region" description="Low complexity" evidence="1">
    <location>
        <begin position="70"/>
        <end position="90"/>
    </location>
</feature>
<organism evidence="3 4">
    <name type="scientific">Streptomyces microflavus</name>
    <name type="common">Streptomyces lipmanii</name>
    <dbReference type="NCBI Taxonomy" id="1919"/>
    <lineage>
        <taxon>Bacteria</taxon>
        <taxon>Bacillati</taxon>
        <taxon>Actinomycetota</taxon>
        <taxon>Actinomycetes</taxon>
        <taxon>Kitasatosporales</taxon>
        <taxon>Streptomycetaceae</taxon>
        <taxon>Streptomyces</taxon>
    </lineage>
</organism>
<sequence length="268" mass="28429">MNDVHELLDRAADEAGAPGFSTDAVYARAARIRRRRRAVVSAAVLTVAAAGAFTVARAGGPTDTAHSSVATTPLPTGSPTTSAAPGPAGTKAERLDALLPPDVGEIEQVLILALTKQLPPEQATPDYLGPLDGEYAFRKNGGVGYLVLSYEDRKTVTEKTGRPADPDGDLCTEVPPSTFRTHCTREVLPDGRVLTVWNDPMQFRGGDDVRWGPELTGRLVQRDGSQLLVRSSTGFESTGTQGPLLDAPPVSREQLRELLTGPEVLPPS</sequence>
<feature type="region of interest" description="Disordered" evidence="1">
    <location>
        <begin position="60"/>
        <end position="90"/>
    </location>
</feature>
<gene>
    <name evidence="3" type="ORF">G3I39_07385</name>
</gene>
<keyword evidence="2" id="KW-0472">Membrane</keyword>
<evidence type="ECO:0000256" key="1">
    <source>
        <dbReference type="SAM" id="MobiDB-lite"/>
    </source>
</evidence>
<evidence type="ECO:0000313" key="4">
    <source>
        <dbReference type="Proteomes" id="UP000471648"/>
    </source>
</evidence>
<reference evidence="3 4" key="1">
    <citation type="submission" date="2020-01" db="EMBL/GenBank/DDBJ databases">
        <title>Insect and environment-associated Actinomycetes.</title>
        <authorList>
            <person name="Currrie C."/>
            <person name="Chevrette M."/>
            <person name="Carlson C."/>
            <person name="Stubbendieck R."/>
            <person name="Wendt-Pienkowski E."/>
        </authorList>
    </citation>
    <scope>NUCLEOTIDE SEQUENCE [LARGE SCALE GENOMIC DNA]</scope>
    <source>
        <strain evidence="3 4">SID14438</strain>
    </source>
</reference>
<name>A0A6N9V9T1_STRMI</name>
<proteinExistence type="predicted"/>
<protein>
    <submittedName>
        <fullName evidence="3">Uncharacterized protein</fullName>
    </submittedName>
</protein>
<dbReference type="RefSeq" id="WP_164356785.1">
    <property type="nucleotide sequence ID" value="NZ_JAAGME010000283.1"/>
</dbReference>
<dbReference type="EMBL" id="JAAGME010000283">
    <property type="protein sequence ID" value="NEB66881.1"/>
    <property type="molecule type" value="Genomic_DNA"/>
</dbReference>
<comment type="caution">
    <text evidence="3">The sequence shown here is derived from an EMBL/GenBank/DDBJ whole genome shotgun (WGS) entry which is preliminary data.</text>
</comment>
<dbReference type="Proteomes" id="UP000471648">
    <property type="component" value="Unassembled WGS sequence"/>
</dbReference>
<keyword evidence="2" id="KW-1133">Transmembrane helix</keyword>
<dbReference type="AlphaFoldDB" id="A0A6N9V9T1"/>